<dbReference type="OrthoDB" id="3256413at2759"/>
<proteinExistence type="predicted"/>
<comment type="caution">
    <text evidence="3">The sequence shown here is derived from an EMBL/GenBank/DDBJ whole genome shotgun (WGS) entry which is preliminary data.</text>
</comment>
<reference evidence="3" key="1">
    <citation type="journal article" date="2020" name="Nat. Commun.">
        <title>Large-scale genome sequencing of mycorrhizal fungi provides insights into the early evolution of symbiotic traits.</title>
        <authorList>
            <person name="Miyauchi S."/>
            <person name="Kiss E."/>
            <person name="Kuo A."/>
            <person name="Drula E."/>
            <person name="Kohler A."/>
            <person name="Sanchez-Garcia M."/>
            <person name="Morin E."/>
            <person name="Andreopoulos B."/>
            <person name="Barry K.W."/>
            <person name="Bonito G."/>
            <person name="Buee M."/>
            <person name="Carver A."/>
            <person name="Chen C."/>
            <person name="Cichocki N."/>
            <person name="Clum A."/>
            <person name="Culley D."/>
            <person name="Crous P.W."/>
            <person name="Fauchery L."/>
            <person name="Girlanda M."/>
            <person name="Hayes R.D."/>
            <person name="Keri Z."/>
            <person name="LaButti K."/>
            <person name="Lipzen A."/>
            <person name="Lombard V."/>
            <person name="Magnuson J."/>
            <person name="Maillard F."/>
            <person name="Murat C."/>
            <person name="Nolan M."/>
            <person name="Ohm R.A."/>
            <person name="Pangilinan J."/>
            <person name="Pereira M.F."/>
            <person name="Perotto S."/>
            <person name="Peter M."/>
            <person name="Pfister S."/>
            <person name="Riley R."/>
            <person name="Sitrit Y."/>
            <person name="Stielow J.B."/>
            <person name="Szollosi G."/>
            <person name="Zifcakova L."/>
            <person name="Stursova M."/>
            <person name="Spatafora J.W."/>
            <person name="Tedersoo L."/>
            <person name="Vaario L.M."/>
            <person name="Yamada A."/>
            <person name="Yan M."/>
            <person name="Wang P."/>
            <person name="Xu J."/>
            <person name="Bruns T."/>
            <person name="Baldrian P."/>
            <person name="Vilgalys R."/>
            <person name="Dunand C."/>
            <person name="Henrissat B."/>
            <person name="Grigoriev I.V."/>
            <person name="Hibbett D."/>
            <person name="Nagy L.G."/>
            <person name="Martin F.M."/>
        </authorList>
    </citation>
    <scope>NUCLEOTIDE SEQUENCE</scope>
    <source>
        <strain evidence="3">UH-Tt-Lm1</strain>
    </source>
</reference>
<keyword evidence="4" id="KW-1185">Reference proteome</keyword>
<gene>
    <name evidence="3" type="ORF">BJ322DRAFT_1002665</name>
</gene>
<reference evidence="3" key="2">
    <citation type="submission" date="2020-11" db="EMBL/GenBank/DDBJ databases">
        <authorList>
            <consortium name="DOE Joint Genome Institute"/>
            <person name="Kuo A."/>
            <person name="Miyauchi S."/>
            <person name="Kiss E."/>
            <person name="Drula E."/>
            <person name="Kohler A."/>
            <person name="Sanchez-Garcia M."/>
            <person name="Andreopoulos B."/>
            <person name="Barry K.W."/>
            <person name="Bonito G."/>
            <person name="Buee M."/>
            <person name="Carver A."/>
            <person name="Chen C."/>
            <person name="Cichocki N."/>
            <person name="Clum A."/>
            <person name="Culley D."/>
            <person name="Crous P.W."/>
            <person name="Fauchery L."/>
            <person name="Girlanda M."/>
            <person name="Hayes R."/>
            <person name="Keri Z."/>
            <person name="Labutti K."/>
            <person name="Lipzen A."/>
            <person name="Lombard V."/>
            <person name="Magnuson J."/>
            <person name="Maillard F."/>
            <person name="Morin E."/>
            <person name="Murat C."/>
            <person name="Nolan M."/>
            <person name="Ohm R."/>
            <person name="Pangilinan J."/>
            <person name="Pereira M."/>
            <person name="Perotto S."/>
            <person name="Peter M."/>
            <person name="Riley R."/>
            <person name="Sitrit Y."/>
            <person name="Stielow B."/>
            <person name="Szollosi G."/>
            <person name="Zifcakova L."/>
            <person name="Stursova M."/>
            <person name="Spatafora J.W."/>
            <person name="Tedersoo L."/>
            <person name="Vaario L.-M."/>
            <person name="Yamada A."/>
            <person name="Yan M."/>
            <person name="Wang P."/>
            <person name="Xu J."/>
            <person name="Bruns T."/>
            <person name="Baldrian P."/>
            <person name="Vilgalys R."/>
            <person name="Henrissat B."/>
            <person name="Grigoriev I.V."/>
            <person name="Hibbett D."/>
            <person name="Nagy L.G."/>
            <person name="Martin F.M."/>
        </authorList>
    </citation>
    <scope>NUCLEOTIDE SEQUENCE</scope>
    <source>
        <strain evidence="3">UH-Tt-Lm1</strain>
    </source>
</reference>
<protein>
    <recommendedName>
        <fullName evidence="2">F-box domain-containing protein</fullName>
    </recommendedName>
</protein>
<feature type="region of interest" description="Disordered" evidence="1">
    <location>
        <begin position="471"/>
        <end position="490"/>
    </location>
</feature>
<feature type="compositionally biased region" description="Basic residues" evidence="1">
    <location>
        <begin position="478"/>
        <end position="490"/>
    </location>
</feature>
<accession>A0A9P6HLJ9</accession>
<dbReference type="EMBL" id="WIUZ02000004">
    <property type="protein sequence ID" value="KAF9788641.1"/>
    <property type="molecule type" value="Genomic_DNA"/>
</dbReference>
<organism evidence="3 4">
    <name type="scientific">Thelephora terrestris</name>
    <dbReference type="NCBI Taxonomy" id="56493"/>
    <lineage>
        <taxon>Eukaryota</taxon>
        <taxon>Fungi</taxon>
        <taxon>Dikarya</taxon>
        <taxon>Basidiomycota</taxon>
        <taxon>Agaricomycotina</taxon>
        <taxon>Agaricomycetes</taxon>
        <taxon>Thelephorales</taxon>
        <taxon>Thelephoraceae</taxon>
        <taxon>Thelephora</taxon>
    </lineage>
</organism>
<dbReference type="SMART" id="SM00256">
    <property type="entry name" value="FBOX"/>
    <property type="match status" value="1"/>
</dbReference>
<dbReference type="CDD" id="cd09917">
    <property type="entry name" value="F-box_SF"/>
    <property type="match status" value="1"/>
</dbReference>
<dbReference type="SUPFAM" id="SSF81383">
    <property type="entry name" value="F-box domain"/>
    <property type="match status" value="1"/>
</dbReference>
<evidence type="ECO:0000313" key="3">
    <source>
        <dbReference type="EMBL" id="KAF9788641.1"/>
    </source>
</evidence>
<evidence type="ECO:0000313" key="4">
    <source>
        <dbReference type="Proteomes" id="UP000736335"/>
    </source>
</evidence>
<dbReference type="Proteomes" id="UP000736335">
    <property type="component" value="Unassembled WGS sequence"/>
</dbReference>
<evidence type="ECO:0000256" key="1">
    <source>
        <dbReference type="SAM" id="MobiDB-lite"/>
    </source>
</evidence>
<dbReference type="InterPro" id="IPR036047">
    <property type="entry name" value="F-box-like_dom_sf"/>
</dbReference>
<dbReference type="InterPro" id="IPR001810">
    <property type="entry name" value="F-box_dom"/>
</dbReference>
<sequence length="588" mass="67003">MGGQFALLDFPVEIICHILSFVSYRDLIRSTMTCKLIRNTVQKSAFLSYTIDLAYHQLQATQASTVPYAARKQRLLMSQRRWNSLDWTAMHKVECPHTAYMYDFVNGIYAIGQNAANDRRFSENVTFYRLPPYSTLQASVEEGESWTYAFGMTILDFTMDPEQDLLVLMALAPPKSQYFYHIHLRTLSTNETHPQAGSPFLPFILRAQVAGGIEHVPAYRLRILDDLLGTLAKEVVDNTGVYSAFLEIWNWKHGARGSRCAIRPNGIEDFCFLSKSAFLVAKQMGAFEVFTFTDPSGPSAYPSPTLRSAFLLPQLKQTHLFWYLTINCNPSPGSLPLFTTQNTRPSPFPRTVRDHHLKPEERILGCAIGTVNPDDHVGEGAPHTFDCFIFFIHAKLFLDSIDENRVSGFHLVSSRQNSQLPGSSIWKTVGRYEWHEWGPQNTRWFQDQLSTNWQHAIHGLRTAECVLDGERNGDAHAHGHHHPEHGTGTRKLRIRDFNPNVVKGAIIANGNEKQDEDKNKWKVVTTKDPVANTKKVFEVEIWSALPYREVVTEETVQVAEVMMDESRILLIKVREFRSTQLKRSTKVT</sequence>
<evidence type="ECO:0000259" key="2">
    <source>
        <dbReference type="PROSITE" id="PS50181"/>
    </source>
</evidence>
<dbReference type="Pfam" id="PF00646">
    <property type="entry name" value="F-box"/>
    <property type="match status" value="1"/>
</dbReference>
<dbReference type="PROSITE" id="PS50181">
    <property type="entry name" value="FBOX"/>
    <property type="match status" value="1"/>
</dbReference>
<dbReference type="AlphaFoldDB" id="A0A9P6HLJ9"/>
<feature type="domain" description="F-box" evidence="2">
    <location>
        <begin position="4"/>
        <end position="58"/>
    </location>
</feature>
<name>A0A9P6HLJ9_9AGAM</name>